<dbReference type="InterPro" id="IPR050624">
    <property type="entry name" value="HTH-type_Tx_Regulator"/>
</dbReference>
<dbReference type="PANTHER" id="PTHR43479">
    <property type="entry name" value="ACREF/ENVCD OPERON REPRESSOR-RELATED"/>
    <property type="match status" value="1"/>
</dbReference>
<dbReference type="SUPFAM" id="SSF48498">
    <property type="entry name" value="Tetracyclin repressor-like, C-terminal domain"/>
    <property type="match status" value="1"/>
</dbReference>
<comment type="caution">
    <text evidence="4">The sequence shown here is derived from an EMBL/GenBank/DDBJ whole genome shotgun (WGS) entry which is preliminary data.</text>
</comment>
<dbReference type="PANTHER" id="PTHR43479:SF11">
    <property type="entry name" value="ACREF_ENVCD OPERON REPRESSOR-RELATED"/>
    <property type="match status" value="1"/>
</dbReference>
<organism evidence="4 5">
    <name type="scientific">Weissella paramesenteroides</name>
    <name type="common">Leuconostoc paramesenteroides</name>
    <dbReference type="NCBI Taxonomy" id="1249"/>
    <lineage>
        <taxon>Bacteria</taxon>
        <taxon>Bacillati</taxon>
        <taxon>Bacillota</taxon>
        <taxon>Bacilli</taxon>
        <taxon>Lactobacillales</taxon>
        <taxon>Lactobacillaceae</taxon>
        <taxon>Weissella</taxon>
    </lineage>
</organism>
<dbReference type="PROSITE" id="PS50977">
    <property type="entry name" value="HTH_TETR_2"/>
    <property type="match status" value="1"/>
</dbReference>
<reference evidence="4 5" key="1">
    <citation type="submission" date="2020-03" db="EMBL/GenBank/DDBJ databases">
        <title>Comparative genomics of Weissella paramesenteroides.</title>
        <authorList>
            <person name="Kant R."/>
            <person name="Takala T."/>
            <person name="Saris P."/>
        </authorList>
    </citation>
    <scope>NUCLEOTIDE SEQUENCE [LARGE SCALE GENOMIC DNA]</scope>
    <source>
        <strain evidence="4 5">SJ27-4</strain>
    </source>
</reference>
<dbReference type="RefSeq" id="WP_277362245.1">
    <property type="nucleotide sequence ID" value="NZ_CP097574.1"/>
</dbReference>
<dbReference type="InterPro" id="IPR001647">
    <property type="entry name" value="HTH_TetR"/>
</dbReference>
<evidence type="ECO:0000313" key="4">
    <source>
        <dbReference type="EMBL" id="MDF8371014.1"/>
    </source>
</evidence>
<dbReference type="EMBL" id="JAANXN010000005">
    <property type="protein sequence ID" value="MDF8371014.1"/>
    <property type="molecule type" value="Genomic_DNA"/>
</dbReference>
<evidence type="ECO:0000256" key="2">
    <source>
        <dbReference type="PROSITE-ProRule" id="PRU00335"/>
    </source>
</evidence>
<evidence type="ECO:0000256" key="1">
    <source>
        <dbReference type="ARBA" id="ARBA00023125"/>
    </source>
</evidence>
<proteinExistence type="predicted"/>
<sequence length="215" mass="24441">MANNISTLFSKSLDEMNISDKQKAVLQASLTLFSEKGFENTSTGDIASMAGVAEGTVYKQFKTKQELLQVVVDSIIDEVIPKVANEFIDEITKPEGPHFQEFLQNLIQNRMQFFINNLPQIRILIRESMTNEKVRLQIIHKFTHLHLEKLETIFKYYQQQGQLVDWNFIKILQYILGISGSYVAPLLFSVSNTFDVAAASQEATDFLLKGLCPSK</sequence>
<protein>
    <submittedName>
        <fullName evidence="4">TetR/AcrR family transcriptional regulator</fullName>
    </submittedName>
</protein>
<dbReference type="InterPro" id="IPR009057">
    <property type="entry name" value="Homeodomain-like_sf"/>
</dbReference>
<evidence type="ECO:0000313" key="5">
    <source>
        <dbReference type="Proteomes" id="UP001215461"/>
    </source>
</evidence>
<dbReference type="AlphaFoldDB" id="A0ABD4XIF6"/>
<dbReference type="PRINTS" id="PR00455">
    <property type="entry name" value="HTHTETR"/>
</dbReference>
<feature type="domain" description="HTH tetR-type" evidence="3">
    <location>
        <begin position="19"/>
        <end position="79"/>
    </location>
</feature>
<feature type="DNA-binding region" description="H-T-H motif" evidence="2">
    <location>
        <begin position="42"/>
        <end position="61"/>
    </location>
</feature>
<dbReference type="GO" id="GO:0003677">
    <property type="term" value="F:DNA binding"/>
    <property type="evidence" value="ECO:0007669"/>
    <property type="project" value="UniProtKB-UniRule"/>
</dbReference>
<keyword evidence="1 2" id="KW-0238">DNA-binding</keyword>
<evidence type="ECO:0000259" key="3">
    <source>
        <dbReference type="PROSITE" id="PS50977"/>
    </source>
</evidence>
<gene>
    <name evidence="4" type="ORF">G9403_04975</name>
</gene>
<dbReference type="InterPro" id="IPR036271">
    <property type="entry name" value="Tet_transcr_reg_TetR-rel_C_sf"/>
</dbReference>
<dbReference type="Proteomes" id="UP001215461">
    <property type="component" value="Unassembled WGS sequence"/>
</dbReference>
<name>A0ABD4XIF6_WEIPA</name>
<dbReference type="Gene3D" id="1.10.357.10">
    <property type="entry name" value="Tetracycline Repressor, domain 2"/>
    <property type="match status" value="1"/>
</dbReference>
<accession>A0ABD4XIF6</accession>
<dbReference type="Pfam" id="PF00440">
    <property type="entry name" value="TetR_N"/>
    <property type="match status" value="1"/>
</dbReference>
<dbReference type="SUPFAM" id="SSF46689">
    <property type="entry name" value="Homeodomain-like"/>
    <property type="match status" value="1"/>
</dbReference>